<dbReference type="InterPro" id="IPR001950">
    <property type="entry name" value="SUI1"/>
</dbReference>
<dbReference type="InterPro" id="IPR039757">
    <property type="entry name" value="EIF2D"/>
</dbReference>
<dbReference type="Pfam" id="PF01253">
    <property type="entry name" value="SUI1"/>
    <property type="match status" value="1"/>
</dbReference>
<gene>
    <name evidence="2" type="ORF">CVIRNUC_009546</name>
</gene>
<accession>A0AAV1IG80</accession>
<dbReference type="PANTHER" id="PTHR12217:SF4">
    <property type="entry name" value="EUKARYOTIC TRANSLATION INITIATION FACTOR 2D"/>
    <property type="match status" value="1"/>
</dbReference>
<dbReference type="SUPFAM" id="SSF55159">
    <property type="entry name" value="eIF1-like"/>
    <property type="match status" value="1"/>
</dbReference>
<organism evidence="2 3">
    <name type="scientific">Coccomyxa viridis</name>
    <dbReference type="NCBI Taxonomy" id="1274662"/>
    <lineage>
        <taxon>Eukaryota</taxon>
        <taxon>Viridiplantae</taxon>
        <taxon>Chlorophyta</taxon>
        <taxon>core chlorophytes</taxon>
        <taxon>Trebouxiophyceae</taxon>
        <taxon>Trebouxiophyceae incertae sedis</taxon>
        <taxon>Coccomyxaceae</taxon>
        <taxon>Coccomyxa</taxon>
    </lineage>
</organism>
<dbReference type="AlphaFoldDB" id="A0AAV1IG80"/>
<dbReference type="GO" id="GO:0003743">
    <property type="term" value="F:translation initiation factor activity"/>
    <property type="evidence" value="ECO:0007669"/>
    <property type="project" value="InterPro"/>
</dbReference>
<feature type="domain" description="SUI1" evidence="1">
    <location>
        <begin position="56"/>
        <end position="121"/>
    </location>
</feature>
<name>A0AAV1IG80_9CHLO</name>
<evidence type="ECO:0000313" key="2">
    <source>
        <dbReference type="EMBL" id="CAK0786333.1"/>
    </source>
</evidence>
<dbReference type="EMBL" id="CAUYUE010000014">
    <property type="protein sequence ID" value="CAK0786333.1"/>
    <property type="molecule type" value="Genomic_DNA"/>
</dbReference>
<dbReference type="Proteomes" id="UP001314263">
    <property type="component" value="Unassembled WGS sequence"/>
</dbReference>
<evidence type="ECO:0000259" key="1">
    <source>
        <dbReference type="PROSITE" id="PS50296"/>
    </source>
</evidence>
<proteinExistence type="predicted"/>
<dbReference type="PROSITE" id="PS50296">
    <property type="entry name" value="SUI1"/>
    <property type="match status" value="1"/>
</dbReference>
<comment type="caution">
    <text evidence="2">The sequence shown here is derived from an EMBL/GenBank/DDBJ whole genome shotgun (WGS) entry which is preliminary data.</text>
</comment>
<dbReference type="InterPro" id="IPR036877">
    <property type="entry name" value="SUI1_dom_sf"/>
</dbReference>
<sequence>MKDGDVHPFDDTLRRLLSKLQVYHTISRPTPTGVVETKARGNVKNIAVSMEDRMGGRKHLTHLSHVESFGLDPDELATVLQRKWSTSCSISRLPGKTETGKMLDLQGNLLKELPRFLTEEYGIEPKYIDVKVK</sequence>
<dbReference type="Gene3D" id="3.30.780.10">
    <property type="entry name" value="SUI1-like domain"/>
    <property type="match status" value="1"/>
</dbReference>
<reference evidence="2 3" key="1">
    <citation type="submission" date="2023-10" db="EMBL/GenBank/DDBJ databases">
        <authorList>
            <person name="Maclean D."/>
            <person name="Macfadyen A."/>
        </authorList>
    </citation>
    <scope>NUCLEOTIDE SEQUENCE [LARGE SCALE GENOMIC DNA]</scope>
</reference>
<dbReference type="GO" id="GO:0001731">
    <property type="term" value="P:formation of translation preinitiation complex"/>
    <property type="evidence" value="ECO:0007669"/>
    <property type="project" value="InterPro"/>
</dbReference>
<evidence type="ECO:0000313" key="3">
    <source>
        <dbReference type="Proteomes" id="UP001314263"/>
    </source>
</evidence>
<dbReference type="InterPro" id="IPR039759">
    <property type="entry name" value="eIF2D_SUI1"/>
</dbReference>
<protein>
    <recommendedName>
        <fullName evidence="1">SUI1 domain-containing protein</fullName>
    </recommendedName>
</protein>
<keyword evidence="3" id="KW-1185">Reference proteome</keyword>
<dbReference type="CDD" id="cd11608">
    <property type="entry name" value="eIF2D_C"/>
    <property type="match status" value="1"/>
</dbReference>
<dbReference type="PANTHER" id="PTHR12217">
    <property type="entry name" value="EUKARYOTIC TRANSLATION INITIATION FACTOR 2D"/>
    <property type="match status" value="1"/>
</dbReference>